<organism evidence="2 3">
    <name type="scientific">Aspergillus coremiiformis</name>
    <dbReference type="NCBI Taxonomy" id="138285"/>
    <lineage>
        <taxon>Eukaryota</taxon>
        <taxon>Fungi</taxon>
        <taxon>Dikarya</taxon>
        <taxon>Ascomycota</taxon>
        <taxon>Pezizomycotina</taxon>
        <taxon>Eurotiomycetes</taxon>
        <taxon>Eurotiomycetidae</taxon>
        <taxon>Eurotiales</taxon>
        <taxon>Aspergillaceae</taxon>
        <taxon>Aspergillus</taxon>
        <taxon>Aspergillus subgen. Circumdati</taxon>
    </lineage>
</organism>
<evidence type="ECO:0000313" key="2">
    <source>
        <dbReference type="EMBL" id="KAE8351882.1"/>
    </source>
</evidence>
<proteinExistence type="predicted"/>
<dbReference type="Proteomes" id="UP000327118">
    <property type="component" value="Unassembled WGS sequence"/>
</dbReference>
<name>A0A5N6Z2I8_9EURO</name>
<keyword evidence="1" id="KW-0472">Membrane</keyword>
<evidence type="ECO:0000313" key="3">
    <source>
        <dbReference type="Proteomes" id="UP000327118"/>
    </source>
</evidence>
<reference evidence="3" key="1">
    <citation type="submission" date="2019-04" db="EMBL/GenBank/DDBJ databases">
        <title>Friends and foes A comparative genomics studyof 23 Aspergillus species from section Flavi.</title>
        <authorList>
            <consortium name="DOE Joint Genome Institute"/>
            <person name="Kjaerbolling I."/>
            <person name="Vesth T."/>
            <person name="Frisvad J.C."/>
            <person name="Nybo J.L."/>
            <person name="Theobald S."/>
            <person name="Kildgaard S."/>
            <person name="Isbrandt T."/>
            <person name="Kuo A."/>
            <person name="Sato A."/>
            <person name="Lyhne E.K."/>
            <person name="Kogle M.E."/>
            <person name="Wiebenga A."/>
            <person name="Kun R.S."/>
            <person name="Lubbers R.J."/>
            <person name="Makela M.R."/>
            <person name="Barry K."/>
            <person name="Chovatia M."/>
            <person name="Clum A."/>
            <person name="Daum C."/>
            <person name="Haridas S."/>
            <person name="He G."/>
            <person name="LaButti K."/>
            <person name="Lipzen A."/>
            <person name="Mondo S."/>
            <person name="Riley R."/>
            <person name="Salamov A."/>
            <person name="Simmons B.A."/>
            <person name="Magnuson J.K."/>
            <person name="Henrissat B."/>
            <person name="Mortensen U.H."/>
            <person name="Larsen T.O."/>
            <person name="Devries R.P."/>
            <person name="Grigoriev I.V."/>
            <person name="Machida M."/>
            <person name="Baker S.E."/>
            <person name="Andersen M.R."/>
        </authorList>
    </citation>
    <scope>NUCLEOTIDE SEQUENCE [LARGE SCALE GENOMIC DNA]</scope>
    <source>
        <strain evidence="3">CBS 553.77</strain>
    </source>
</reference>
<accession>A0A5N6Z2I8</accession>
<keyword evidence="1" id="KW-1133">Transmembrane helix</keyword>
<sequence length="133" mass="15675">MYAMLCKYSYHAMTMTGGNRNNPNQKKPKKKNYQNLRFWGSGFFYLIFFFFLLSFSRSLFLFFPGWRMKNCFFCYNSGMFTLFTLVLFFTLDVLHTRTDPNRVPRQSLVRCQASMDRCLSFPDKSFGGDGATT</sequence>
<keyword evidence="1" id="KW-0812">Transmembrane</keyword>
<dbReference type="AlphaFoldDB" id="A0A5N6Z2I8"/>
<feature type="transmembrane region" description="Helical" evidence="1">
    <location>
        <begin position="36"/>
        <end position="55"/>
    </location>
</feature>
<feature type="transmembrane region" description="Helical" evidence="1">
    <location>
        <begin position="75"/>
        <end position="94"/>
    </location>
</feature>
<evidence type="ECO:0000256" key="1">
    <source>
        <dbReference type="SAM" id="Phobius"/>
    </source>
</evidence>
<gene>
    <name evidence="2" type="ORF">BDV28DRAFT_11102</name>
</gene>
<keyword evidence="3" id="KW-1185">Reference proteome</keyword>
<dbReference type="EMBL" id="ML739151">
    <property type="protein sequence ID" value="KAE8351882.1"/>
    <property type="molecule type" value="Genomic_DNA"/>
</dbReference>
<protein>
    <submittedName>
        <fullName evidence="2">Uncharacterized protein</fullName>
    </submittedName>
</protein>